<dbReference type="InterPro" id="IPR032675">
    <property type="entry name" value="LRR_dom_sf"/>
</dbReference>
<name>A0ABU6IWH1_9ACTN</name>
<feature type="compositionally biased region" description="Gly residues" evidence="1">
    <location>
        <begin position="485"/>
        <end position="513"/>
    </location>
</feature>
<evidence type="ECO:0000313" key="3">
    <source>
        <dbReference type="EMBL" id="MEC4294180.1"/>
    </source>
</evidence>
<proteinExistence type="predicted"/>
<dbReference type="InterPro" id="IPR053139">
    <property type="entry name" value="Surface_bspA-like"/>
</dbReference>
<dbReference type="PANTHER" id="PTHR45661:SF3">
    <property type="entry name" value="IG-LIKE DOMAIN-CONTAINING PROTEIN"/>
    <property type="match status" value="1"/>
</dbReference>
<dbReference type="Gene3D" id="3.80.10.10">
    <property type="entry name" value="Ribonuclease Inhibitor"/>
    <property type="match status" value="1"/>
</dbReference>
<feature type="transmembrane region" description="Helical" evidence="2">
    <location>
        <begin position="639"/>
        <end position="659"/>
    </location>
</feature>
<sequence>MREAMRELRARALKIVGATAMATAVTLAVSMALVPAALAVDDEGVAAQGIYAIFYDNPHEKSYTLVIQNGDALDPSYPEPSKDQVVAICTNGGSGCRCGDSVAVERAAYVTEVVIEPGVAPHSLGSWFFGMSKVKSIDLSGLDVSQVADASYMFSGCVSLTNVSLPRFESSKLTNMEKMFRDCSSLSSVVFPGSFKTDAVTNMNGLFLNCASLKSVDGSVFNTANVTDMGSLFSGCSSLRSVDLSRFNTAQVRSMSSMFSGCRSLQAIDVSKFDTSKVTNMGGMFFACSSLASLDVSKFDMTNVKNSNNMLKACYSLKTVKVGEKGDWAGSLPDDIYVGQHGGFSGVAETWRWVDKATGAKYRSDEIPARTAAVYELARIQCWPIAACDVEYADPKSGAKWEYTGEPIRPAVEVSSNLNCANCHIDHPLAVEDLEEGRDYTVSYRDNVRPGKASVVVTGKGKYQGEKVLEFSIADASASRPDDGNGSGAGNSGSNNGAGNGSGSGSGNGGSNGGTASPAPKRTVAFSEAVALPLDATGVSMGKDDIIRDLAKRFGSRKGFPADATSVAVAIKFGDKEVDAIDPRRAGAYEVTAVYSMPDGTERVIEATYTVADPTAKAPAKGAAKSTTRLAQTGDGAPAAVPAATAALAACALAAAMAARRRARG</sequence>
<evidence type="ECO:0000313" key="4">
    <source>
        <dbReference type="Proteomes" id="UP001343724"/>
    </source>
</evidence>
<dbReference type="InterPro" id="IPR011889">
    <property type="entry name" value="Liste_lipo_26"/>
</dbReference>
<organism evidence="3 4">
    <name type="scientific">Adlercreutzia shanghongiae</name>
    <dbReference type="NCBI Taxonomy" id="3111773"/>
    <lineage>
        <taxon>Bacteria</taxon>
        <taxon>Bacillati</taxon>
        <taxon>Actinomycetota</taxon>
        <taxon>Coriobacteriia</taxon>
        <taxon>Eggerthellales</taxon>
        <taxon>Eggerthellaceae</taxon>
        <taxon>Adlercreutzia</taxon>
    </lineage>
</organism>
<dbReference type="Proteomes" id="UP001343724">
    <property type="component" value="Unassembled WGS sequence"/>
</dbReference>
<dbReference type="InterPro" id="IPR005046">
    <property type="entry name" value="DUF285"/>
</dbReference>
<dbReference type="Pfam" id="PF03382">
    <property type="entry name" value="DUF285"/>
    <property type="match status" value="1"/>
</dbReference>
<dbReference type="Pfam" id="PF13306">
    <property type="entry name" value="LRR_5"/>
    <property type="match status" value="1"/>
</dbReference>
<keyword evidence="2" id="KW-0472">Membrane</keyword>
<evidence type="ECO:0000256" key="2">
    <source>
        <dbReference type="SAM" id="Phobius"/>
    </source>
</evidence>
<feature type="region of interest" description="Disordered" evidence="1">
    <location>
        <begin position="477"/>
        <end position="520"/>
    </location>
</feature>
<reference evidence="3 4" key="1">
    <citation type="submission" date="2024-01" db="EMBL/GenBank/DDBJ databases">
        <title>novel species in genus Adlercreutzia.</title>
        <authorList>
            <person name="Liu X."/>
        </authorList>
    </citation>
    <scope>NUCLEOTIDE SEQUENCE [LARGE SCALE GENOMIC DNA]</scope>
    <source>
        <strain evidence="3 4">R22</strain>
    </source>
</reference>
<protein>
    <submittedName>
        <fullName evidence="3">BspA family leucine-rich repeat surface protein</fullName>
    </submittedName>
</protein>
<gene>
    <name evidence="3" type="ORF">VJ920_02515</name>
</gene>
<accession>A0ABU6IWH1</accession>
<evidence type="ECO:0000256" key="1">
    <source>
        <dbReference type="SAM" id="MobiDB-lite"/>
    </source>
</evidence>
<keyword evidence="2" id="KW-0812">Transmembrane</keyword>
<dbReference type="NCBIfam" id="TIGR02167">
    <property type="entry name" value="Liste_lipo_26"/>
    <property type="match status" value="5"/>
</dbReference>
<keyword evidence="2" id="KW-1133">Transmembrane helix</keyword>
<dbReference type="InterPro" id="IPR026906">
    <property type="entry name" value="LRR_5"/>
</dbReference>
<keyword evidence="4" id="KW-1185">Reference proteome</keyword>
<comment type="caution">
    <text evidence="3">The sequence shown here is derived from an EMBL/GenBank/DDBJ whole genome shotgun (WGS) entry which is preliminary data.</text>
</comment>
<dbReference type="SUPFAM" id="SSF52058">
    <property type="entry name" value="L domain-like"/>
    <property type="match status" value="1"/>
</dbReference>
<dbReference type="EMBL" id="JAYMFH010000003">
    <property type="protein sequence ID" value="MEC4294180.1"/>
    <property type="molecule type" value="Genomic_DNA"/>
</dbReference>
<dbReference type="RefSeq" id="WP_326454340.1">
    <property type="nucleotide sequence ID" value="NZ_JAYMFH010000003.1"/>
</dbReference>
<dbReference type="PANTHER" id="PTHR45661">
    <property type="entry name" value="SURFACE ANTIGEN"/>
    <property type="match status" value="1"/>
</dbReference>